<evidence type="ECO:0000313" key="2">
    <source>
        <dbReference type="Proteomes" id="UP001237642"/>
    </source>
</evidence>
<evidence type="ECO:0000313" key="1">
    <source>
        <dbReference type="EMBL" id="KAK1400731.1"/>
    </source>
</evidence>
<reference evidence="1" key="1">
    <citation type="submission" date="2023-02" db="EMBL/GenBank/DDBJ databases">
        <title>Genome of toxic invasive species Heracleum sosnowskyi carries increased number of genes despite the absence of recent whole-genome duplications.</title>
        <authorList>
            <person name="Schelkunov M."/>
            <person name="Shtratnikova V."/>
            <person name="Makarenko M."/>
            <person name="Klepikova A."/>
            <person name="Omelchenko D."/>
            <person name="Novikova G."/>
            <person name="Obukhova E."/>
            <person name="Bogdanov V."/>
            <person name="Penin A."/>
            <person name="Logacheva M."/>
        </authorList>
    </citation>
    <scope>NUCLEOTIDE SEQUENCE</scope>
    <source>
        <strain evidence="1">Hsosn_3</strain>
        <tissue evidence="1">Leaf</tissue>
    </source>
</reference>
<dbReference type="AlphaFoldDB" id="A0AAD8JBM3"/>
<sequence>MYGRRHGKNSGENSETMVHDRDIGLQDSHMEVDMADKEILGTVDVVVTKQSTESNIYVPPGDIVFSGNIVFQEQIKSNFLWGMYGRRHGKNSGENSETMVHDRDIGLQDSHMEVDMADKEILGTVDVVVTKQSTESNIYVPPGDIVFSGNIVFQEQIKSNFLWGMYGRRHGKNSGENSETMVPDRDIGLQDSHMEVDMADKEILGTVDVVVTKQSTESNIYVPPGFSAFVTKQSYFIGTIIALS</sequence>
<proteinExistence type="predicted"/>
<accession>A0AAD8JBM3</accession>
<dbReference type="Proteomes" id="UP001237642">
    <property type="component" value="Unassembled WGS sequence"/>
</dbReference>
<keyword evidence="2" id="KW-1185">Reference proteome</keyword>
<protein>
    <submittedName>
        <fullName evidence="1">Uncharacterized protein</fullName>
    </submittedName>
</protein>
<dbReference type="EMBL" id="JAUIZM010000001">
    <property type="protein sequence ID" value="KAK1400731.1"/>
    <property type="molecule type" value="Genomic_DNA"/>
</dbReference>
<name>A0AAD8JBM3_9APIA</name>
<gene>
    <name evidence="1" type="ORF">POM88_000336</name>
</gene>
<comment type="caution">
    <text evidence="1">The sequence shown here is derived from an EMBL/GenBank/DDBJ whole genome shotgun (WGS) entry which is preliminary data.</text>
</comment>
<organism evidence="1 2">
    <name type="scientific">Heracleum sosnowskyi</name>
    <dbReference type="NCBI Taxonomy" id="360622"/>
    <lineage>
        <taxon>Eukaryota</taxon>
        <taxon>Viridiplantae</taxon>
        <taxon>Streptophyta</taxon>
        <taxon>Embryophyta</taxon>
        <taxon>Tracheophyta</taxon>
        <taxon>Spermatophyta</taxon>
        <taxon>Magnoliopsida</taxon>
        <taxon>eudicotyledons</taxon>
        <taxon>Gunneridae</taxon>
        <taxon>Pentapetalae</taxon>
        <taxon>asterids</taxon>
        <taxon>campanulids</taxon>
        <taxon>Apiales</taxon>
        <taxon>Apiaceae</taxon>
        <taxon>Apioideae</taxon>
        <taxon>apioid superclade</taxon>
        <taxon>Tordylieae</taxon>
        <taxon>Tordyliinae</taxon>
        <taxon>Heracleum</taxon>
    </lineage>
</organism>
<reference evidence="1" key="2">
    <citation type="submission" date="2023-05" db="EMBL/GenBank/DDBJ databases">
        <authorList>
            <person name="Schelkunov M.I."/>
        </authorList>
    </citation>
    <scope>NUCLEOTIDE SEQUENCE</scope>
    <source>
        <strain evidence="1">Hsosn_3</strain>
        <tissue evidence="1">Leaf</tissue>
    </source>
</reference>